<protein>
    <recommendedName>
        <fullName evidence="2">Myb/SANT-like domain-containing protein</fullName>
    </recommendedName>
</protein>
<name>A0A0A9E826_ARUDO</name>
<dbReference type="AlphaFoldDB" id="A0A0A9E826"/>
<feature type="region of interest" description="Disordered" evidence="1">
    <location>
        <begin position="198"/>
        <end position="229"/>
    </location>
</feature>
<reference evidence="3" key="1">
    <citation type="submission" date="2014-09" db="EMBL/GenBank/DDBJ databases">
        <authorList>
            <person name="Magalhaes I.L.F."/>
            <person name="Oliveira U."/>
            <person name="Santos F.R."/>
            <person name="Vidigal T.H.D.A."/>
            <person name="Brescovit A.D."/>
            <person name="Santos A.J."/>
        </authorList>
    </citation>
    <scope>NUCLEOTIDE SEQUENCE</scope>
    <source>
        <tissue evidence="3">Shoot tissue taken approximately 20 cm above the soil surface</tissue>
    </source>
</reference>
<dbReference type="EMBL" id="GBRH01201669">
    <property type="protein sequence ID" value="JAD96226.1"/>
    <property type="molecule type" value="Transcribed_RNA"/>
</dbReference>
<feature type="domain" description="Myb/SANT-like" evidence="2">
    <location>
        <begin position="244"/>
        <end position="336"/>
    </location>
</feature>
<dbReference type="Pfam" id="PF12776">
    <property type="entry name" value="Myb_DNA-bind_3"/>
    <property type="match status" value="1"/>
</dbReference>
<proteinExistence type="predicted"/>
<feature type="compositionally biased region" description="Polar residues" evidence="1">
    <location>
        <begin position="148"/>
        <end position="157"/>
    </location>
</feature>
<dbReference type="PANTHER" id="PTHR47069:SF11">
    <property type="entry name" value="OS04G0275550 PROTEIN"/>
    <property type="match status" value="1"/>
</dbReference>
<sequence>MEGGREFGEDGLADLFSQADPTAPDSSNAACFDFFSQPAVNSMMGRGVPSRRGSMEALDLNLQVGEFPHLSSYQDFLQSGIVAEVPGGYRGNAGRRPDKSSNGVTPYRAPRSAVARTKGRRGGSLSVGDARSGAPRGSVADAGCGTQPRGSTATGGTSVPRGPSAAGGTSGPRGPAAAGGTSGPRAYIAVGGGIGGPRGSAAGADGSGADGALSEPADGGDGTEEQDEAPAHDPLMAEPYDKANWSSENTFVFCDICCEEIRAGNISKGFMTNRGYKNIAEKYELSVRLQHSRKQLKNRWQQLKGLYAFWLWLNTKTGFGRANGTVVADNEFWKEHTKKKKPEWKKLRYGPPEWTEIPLTSPIGDVR</sequence>
<feature type="region of interest" description="Disordered" evidence="1">
    <location>
        <begin position="1"/>
        <end position="27"/>
    </location>
</feature>
<dbReference type="InterPro" id="IPR024752">
    <property type="entry name" value="Myb/SANT-like_dom"/>
</dbReference>
<evidence type="ECO:0000256" key="1">
    <source>
        <dbReference type="SAM" id="MobiDB-lite"/>
    </source>
</evidence>
<accession>A0A0A9E826</accession>
<evidence type="ECO:0000313" key="3">
    <source>
        <dbReference type="EMBL" id="JAD96226.1"/>
    </source>
</evidence>
<dbReference type="PANTHER" id="PTHR47069">
    <property type="match status" value="1"/>
</dbReference>
<organism evidence="3">
    <name type="scientific">Arundo donax</name>
    <name type="common">Giant reed</name>
    <name type="synonym">Donax arundinaceus</name>
    <dbReference type="NCBI Taxonomy" id="35708"/>
    <lineage>
        <taxon>Eukaryota</taxon>
        <taxon>Viridiplantae</taxon>
        <taxon>Streptophyta</taxon>
        <taxon>Embryophyta</taxon>
        <taxon>Tracheophyta</taxon>
        <taxon>Spermatophyta</taxon>
        <taxon>Magnoliopsida</taxon>
        <taxon>Liliopsida</taxon>
        <taxon>Poales</taxon>
        <taxon>Poaceae</taxon>
        <taxon>PACMAD clade</taxon>
        <taxon>Arundinoideae</taxon>
        <taxon>Arundineae</taxon>
        <taxon>Arundo</taxon>
    </lineage>
</organism>
<feature type="region of interest" description="Disordered" evidence="1">
    <location>
        <begin position="88"/>
        <end position="182"/>
    </location>
</feature>
<reference evidence="3" key="2">
    <citation type="journal article" date="2015" name="Data Brief">
        <title>Shoot transcriptome of the giant reed, Arundo donax.</title>
        <authorList>
            <person name="Barrero R.A."/>
            <person name="Guerrero F.D."/>
            <person name="Moolhuijzen P."/>
            <person name="Goolsby J.A."/>
            <person name="Tidwell J."/>
            <person name="Bellgard S.E."/>
            <person name="Bellgard M.I."/>
        </authorList>
    </citation>
    <scope>NUCLEOTIDE SEQUENCE</scope>
    <source>
        <tissue evidence="3">Shoot tissue taken approximately 20 cm above the soil surface</tissue>
    </source>
</reference>
<evidence type="ECO:0000259" key="2">
    <source>
        <dbReference type="Pfam" id="PF12776"/>
    </source>
</evidence>